<dbReference type="GeneID" id="25290917"/>
<dbReference type="VEuPathDB" id="FungiDB:Z518_02846"/>
<dbReference type="AlphaFoldDB" id="A0A0D2JFU8"/>
<feature type="region of interest" description="Disordered" evidence="1">
    <location>
        <begin position="1"/>
        <end position="35"/>
    </location>
</feature>
<name>A0A0D2JFU8_9EURO</name>
<feature type="region of interest" description="Disordered" evidence="1">
    <location>
        <begin position="61"/>
        <end position="108"/>
    </location>
</feature>
<evidence type="ECO:0000313" key="3">
    <source>
        <dbReference type="Proteomes" id="UP000053617"/>
    </source>
</evidence>
<dbReference type="Proteomes" id="UP000053617">
    <property type="component" value="Unassembled WGS sequence"/>
</dbReference>
<dbReference type="RefSeq" id="XP_013275326.1">
    <property type="nucleotide sequence ID" value="XM_013419872.1"/>
</dbReference>
<gene>
    <name evidence="2" type="ORF">Z518_02846</name>
</gene>
<proteinExistence type="predicted"/>
<feature type="compositionally biased region" description="Basic and acidic residues" evidence="1">
    <location>
        <begin position="9"/>
        <end position="18"/>
    </location>
</feature>
<dbReference type="EMBL" id="KN847476">
    <property type="protein sequence ID" value="KIX08190.1"/>
    <property type="molecule type" value="Genomic_DNA"/>
</dbReference>
<accession>A0A0D2JFU8</accession>
<organism evidence="2 3">
    <name type="scientific">Rhinocladiella mackenziei CBS 650.93</name>
    <dbReference type="NCBI Taxonomy" id="1442369"/>
    <lineage>
        <taxon>Eukaryota</taxon>
        <taxon>Fungi</taxon>
        <taxon>Dikarya</taxon>
        <taxon>Ascomycota</taxon>
        <taxon>Pezizomycotina</taxon>
        <taxon>Eurotiomycetes</taxon>
        <taxon>Chaetothyriomycetidae</taxon>
        <taxon>Chaetothyriales</taxon>
        <taxon>Herpotrichiellaceae</taxon>
        <taxon>Rhinocladiella</taxon>
    </lineage>
</organism>
<sequence>MQAPDDDKEPGSDQKDPATFRFITANPRPEKDKQESRALIRAYGSHFSWAKVRKTGYKLQDQEKTAHVGSNTHARQRLRPPNKLPCRRQQSNGKFDEEENQNEGGLGLQHFNTASFHFMSARHLNPLVSPLN</sequence>
<evidence type="ECO:0000313" key="2">
    <source>
        <dbReference type="EMBL" id="KIX08190.1"/>
    </source>
</evidence>
<dbReference type="HOGENOM" id="CLU_1918251_0_0_1"/>
<reference evidence="2 3" key="1">
    <citation type="submission" date="2015-01" db="EMBL/GenBank/DDBJ databases">
        <title>The Genome Sequence of Rhinocladiella mackenzie CBS 650.93.</title>
        <authorList>
            <consortium name="The Broad Institute Genomics Platform"/>
            <person name="Cuomo C."/>
            <person name="de Hoog S."/>
            <person name="Gorbushina A."/>
            <person name="Stielow B."/>
            <person name="Teixiera M."/>
            <person name="Abouelleil A."/>
            <person name="Chapman S.B."/>
            <person name="Priest M."/>
            <person name="Young S.K."/>
            <person name="Wortman J."/>
            <person name="Nusbaum C."/>
            <person name="Birren B."/>
        </authorList>
    </citation>
    <scope>NUCLEOTIDE SEQUENCE [LARGE SCALE GENOMIC DNA]</scope>
    <source>
        <strain evidence="2 3">CBS 650.93</strain>
    </source>
</reference>
<keyword evidence="3" id="KW-1185">Reference proteome</keyword>
<protein>
    <submittedName>
        <fullName evidence="2">Uncharacterized protein</fullName>
    </submittedName>
</protein>
<evidence type="ECO:0000256" key="1">
    <source>
        <dbReference type="SAM" id="MobiDB-lite"/>
    </source>
</evidence>